<dbReference type="CDD" id="cd00093">
    <property type="entry name" value="HTH_XRE"/>
    <property type="match status" value="1"/>
</dbReference>
<proteinExistence type="predicted"/>
<dbReference type="GO" id="GO:0003677">
    <property type="term" value="F:DNA binding"/>
    <property type="evidence" value="ECO:0007669"/>
    <property type="project" value="InterPro"/>
</dbReference>
<evidence type="ECO:0000313" key="3">
    <source>
        <dbReference type="Proteomes" id="UP000630887"/>
    </source>
</evidence>
<evidence type="ECO:0000259" key="1">
    <source>
        <dbReference type="PROSITE" id="PS50943"/>
    </source>
</evidence>
<comment type="caution">
    <text evidence="2">The sequence shown here is derived from an EMBL/GenBank/DDBJ whole genome shotgun (WGS) entry which is preliminary data.</text>
</comment>
<dbReference type="SMART" id="SM00530">
    <property type="entry name" value="HTH_XRE"/>
    <property type="match status" value="2"/>
</dbReference>
<protein>
    <recommendedName>
        <fullName evidence="1">HTH cro/C1-type domain-containing protein</fullName>
    </recommendedName>
</protein>
<dbReference type="EMBL" id="BONI01000002">
    <property type="protein sequence ID" value="GIG03664.1"/>
    <property type="molecule type" value="Genomic_DNA"/>
</dbReference>
<name>A0A8J3P4S7_9ACTN</name>
<dbReference type="AlphaFoldDB" id="A0A8J3P4S7"/>
<dbReference type="InterPro" id="IPR001387">
    <property type="entry name" value="Cro/C1-type_HTH"/>
</dbReference>
<feature type="domain" description="HTH cro/C1-type" evidence="1">
    <location>
        <begin position="159"/>
        <end position="197"/>
    </location>
</feature>
<dbReference type="Gene3D" id="1.10.260.40">
    <property type="entry name" value="lambda repressor-like DNA-binding domains"/>
    <property type="match status" value="1"/>
</dbReference>
<accession>A0A8J3P4S7</accession>
<evidence type="ECO:0000313" key="2">
    <source>
        <dbReference type="EMBL" id="GIG03664.1"/>
    </source>
</evidence>
<keyword evidence="3" id="KW-1185">Reference proteome</keyword>
<dbReference type="RefSeq" id="WP_203688135.1">
    <property type="nucleotide sequence ID" value="NZ_BAAALC010000001.1"/>
</dbReference>
<sequence length="330" mass="35896">MSGKRTPNHLMRQARLRLASPSGSGRAMSRQELADLANLHLTELGIRTAMNENYIGKLERGEFRWPSVGYRKALRAVLGAATDAELGMFIIRSQTTEPATAPPASPSAVEPAARRPITEAEPAGLADLCGHEDWREPSHAPPVTPQDIAACMRELGDRLRGYRRDARLTQQELARRLLCSRSAVANLETGHQVASLDFWRGADRLLQADALLVKAAVRVMELKNAFAVQTAQQRAAANAARVCASPHACACAVVVATWTGRHARALRRALRLEVKEFARRLNAAADIVAAWEQAEGAVPRLAVQTALDMTLATAAPDARARFRLLLGEQS</sequence>
<reference evidence="2 3" key="1">
    <citation type="submission" date="2021-01" db="EMBL/GenBank/DDBJ databases">
        <title>Whole genome shotgun sequence of Catellatospora coxensis NBRC 107359.</title>
        <authorList>
            <person name="Komaki H."/>
            <person name="Tamura T."/>
        </authorList>
    </citation>
    <scope>NUCLEOTIDE SEQUENCE [LARGE SCALE GENOMIC DNA]</scope>
    <source>
        <strain evidence="2 3">NBRC 107359</strain>
    </source>
</reference>
<organism evidence="2 3">
    <name type="scientific">Catellatospora coxensis</name>
    <dbReference type="NCBI Taxonomy" id="310354"/>
    <lineage>
        <taxon>Bacteria</taxon>
        <taxon>Bacillati</taxon>
        <taxon>Actinomycetota</taxon>
        <taxon>Actinomycetes</taxon>
        <taxon>Micromonosporales</taxon>
        <taxon>Micromonosporaceae</taxon>
        <taxon>Catellatospora</taxon>
    </lineage>
</organism>
<dbReference type="SUPFAM" id="SSF47413">
    <property type="entry name" value="lambda repressor-like DNA-binding domains"/>
    <property type="match status" value="1"/>
</dbReference>
<dbReference type="Proteomes" id="UP000630887">
    <property type="component" value="Unassembled WGS sequence"/>
</dbReference>
<dbReference type="InterPro" id="IPR010982">
    <property type="entry name" value="Lambda_DNA-bd_dom_sf"/>
</dbReference>
<dbReference type="Pfam" id="PF13560">
    <property type="entry name" value="HTH_31"/>
    <property type="match status" value="1"/>
</dbReference>
<gene>
    <name evidence="2" type="ORF">Cco03nite_03640</name>
</gene>
<dbReference type="PROSITE" id="PS50943">
    <property type="entry name" value="HTH_CROC1"/>
    <property type="match status" value="1"/>
</dbReference>